<keyword evidence="1" id="KW-0732">Signal</keyword>
<reference evidence="2 3" key="1">
    <citation type="submission" date="2016-10" db="EMBL/GenBank/DDBJ databases">
        <authorList>
            <person name="de Groot N.N."/>
        </authorList>
    </citation>
    <scope>NUCLEOTIDE SEQUENCE [LARGE SCALE GENOMIC DNA]</scope>
    <source>
        <strain evidence="2 3">DSM 15345</strain>
    </source>
</reference>
<gene>
    <name evidence="2" type="ORF">SAMN05444370_107122</name>
</gene>
<dbReference type="Proteomes" id="UP000198703">
    <property type="component" value="Unassembled WGS sequence"/>
</dbReference>
<dbReference type="EMBL" id="FNQM01000007">
    <property type="protein sequence ID" value="SEA60915.1"/>
    <property type="molecule type" value="Genomic_DNA"/>
</dbReference>
<evidence type="ECO:0000313" key="3">
    <source>
        <dbReference type="Proteomes" id="UP000198703"/>
    </source>
</evidence>
<feature type="chain" id="PRO_5011450811" evidence="1">
    <location>
        <begin position="24"/>
        <end position="98"/>
    </location>
</feature>
<dbReference type="RefSeq" id="WP_093254088.1">
    <property type="nucleotide sequence ID" value="NZ_FNQM01000007.1"/>
</dbReference>
<protein>
    <submittedName>
        <fullName evidence="2">Uncharacterized protein</fullName>
    </submittedName>
</protein>
<sequence length="98" mass="9406">MIRISQTLSAAVLAIAAAGAALAGPAALTGNSPIGGAAEAYAVIAAPQRLAVEAPAPKSAQASAAIVTGVLPIAGARDAYDQGGVDLTAVMRAALVTR</sequence>
<organism evidence="2 3">
    <name type="scientific">Rubrimonas cliftonensis</name>
    <dbReference type="NCBI Taxonomy" id="89524"/>
    <lineage>
        <taxon>Bacteria</taxon>
        <taxon>Pseudomonadati</taxon>
        <taxon>Pseudomonadota</taxon>
        <taxon>Alphaproteobacteria</taxon>
        <taxon>Rhodobacterales</taxon>
        <taxon>Paracoccaceae</taxon>
        <taxon>Rubrimonas</taxon>
    </lineage>
</organism>
<evidence type="ECO:0000256" key="1">
    <source>
        <dbReference type="SAM" id="SignalP"/>
    </source>
</evidence>
<keyword evidence="3" id="KW-1185">Reference proteome</keyword>
<evidence type="ECO:0000313" key="2">
    <source>
        <dbReference type="EMBL" id="SEA60915.1"/>
    </source>
</evidence>
<name>A0A1H4CKF6_9RHOB</name>
<proteinExistence type="predicted"/>
<dbReference type="AlphaFoldDB" id="A0A1H4CKF6"/>
<feature type="signal peptide" evidence="1">
    <location>
        <begin position="1"/>
        <end position="23"/>
    </location>
</feature>
<accession>A0A1H4CKF6</accession>